<dbReference type="Proteomes" id="UP000789508">
    <property type="component" value="Unassembled WGS sequence"/>
</dbReference>
<organism evidence="2 3">
    <name type="scientific">Ambispora leptoticha</name>
    <dbReference type="NCBI Taxonomy" id="144679"/>
    <lineage>
        <taxon>Eukaryota</taxon>
        <taxon>Fungi</taxon>
        <taxon>Fungi incertae sedis</taxon>
        <taxon>Mucoromycota</taxon>
        <taxon>Glomeromycotina</taxon>
        <taxon>Glomeromycetes</taxon>
        <taxon>Archaeosporales</taxon>
        <taxon>Ambisporaceae</taxon>
        <taxon>Ambispora</taxon>
    </lineage>
</organism>
<gene>
    <name evidence="2" type="ORF">ALEPTO_LOCUS9626</name>
</gene>
<evidence type="ECO:0000313" key="3">
    <source>
        <dbReference type="Proteomes" id="UP000789508"/>
    </source>
</evidence>
<reference evidence="2" key="1">
    <citation type="submission" date="2021-06" db="EMBL/GenBank/DDBJ databases">
        <authorList>
            <person name="Kallberg Y."/>
            <person name="Tangrot J."/>
            <person name="Rosling A."/>
        </authorList>
    </citation>
    <scope>NUCLEOTIDE SEQUENCE</scope>
    <source>
        <strain evidence="2">FL130A</strain>
    </source>
</reference>
<feature type="compositionally biased region" description="Pro residues" evidence="1">
    <location>
        <begin position="15"/>
        <end position="24"/>
    </location>
</feature>
<dbReference type="AlphaFoldDB" id="A0A9N9DKI4"/>
<feature type="non-terminal residue" evidence="2">
    <location>
        <position position="1"/>
    </location>
</feature>
<dbReference type="Gene3D" id="3.90.1200.10">
    <property type="match status" value="1"/>
</dbReference>
<comment type="caution">
    <text evidence="2">The sequence shown here is derived from an EMBL/GenBank/DDBJ whole genome shotgun (WGS) entry which is preliminary data.</text>
</comment>
<proteinExistence type="predicted"/>
<keyword evidence="3" id="KW-1185">Reference proteome</keyword>
<sequence>TSSSAKGSETEKPPSRPVVPPAKPPIDKNFLLMTFQIDNVPAKREDIFNKLTLEEKKEGKKLTSAEEKTIIGSLASQVGIDKNKSFFDYRGKFFVKINDYSDLSRFEYEKESMLAINEAVPDFAPYPFWKVPEGCEGEFSKPEFWAEYQKYYSLPPGFGERRDLYQLYDYLYRKGRSMVNLEEILRMKLKPNISKQIQESHFIDLCRPEVEEGVCSECEKWKQAIEVPFGTKQKPNSHIYRMCSVFINQLRLNLKKEIDKGEDNFASAEDFRKVQECFVVAAELENILKTNEF</sequence>
<evidence type="ECO:0000256" key="1">
    <source>
        <dbReference type="SAM" id="MobiDB-lite"/>
    </source>
</evidence>
<protein>
    <submittedName>
        <fullName evidence="2">12520_t:CDS:1</fullName>
    </submittedName>
</protein>
<dbReference type="EMBL" id="CAJVPS010007829">
    <property type="protein sequence ID" value="CAG8638358.1"/>
    <property type="molecule type" value="Genomic_DNA"/>
</dbReference>
<feature type="region of interest" description="Disordered" evidence="1">
    <location>
        <begin position="1"/>
        <end position="24"/>
    </location>
</feature>
<name>A0A9N9DKI4_9GLOM</name>
<evidence type="ECO:0000313" key="2">
    <source>
        <dbReference type="EMBL" id="CAG8638358.1"/>
    </source>
</evidence>
<accession>A0A9N9DKI4</accession>